<proteinExistence type="inferred from homology"/>
<evidence type="ECO:0000256" key="3">
    <source>
        <dbReference type="SAM" id="MobiDB-lite"/>
    </source>
</evidence>
<reference evidence="4 5" key="1">
    <citation type="submission" date="2019-04" db="EMBL/GenBank/DDBJ databases">
        <title>Friends and foes A comparative genomics studyof 23 Aspergillus species from section Flavi.</title>
        <authorList>
            <consortium name="DOE Joint Genome Institute"/>
            <person name="Kjaerbolling I."/>
            <person name="Vesth T."/>
            <person name="Frisvad J.C."/>
            <person name="Nybo J.L."/>
            <person name="Theobald S."/>
            <person name="Kildgaard S."/>
            <person name="Isbrandt T."/>
            <person name="Kuo A."/>
            <person name="Sato A."/>
            <person name="Lyhne E.K."/>
            <person name="Kogle M.E."/>
            <person name="Wiebenga A."/>
            <person name="Kun R.S."/>
            <person name="Lubbers R.J."/>
            <person name="Makela M.R."/>
            <person name="Barry K."/>
            <person name="Chovatia M."/>
            <person name="Clum A."/>
            <person name="Daum C."/>
            <person name="Haridas S."/>
            <person name="He G."/>
            <person name="LaButti K."/>
            <person name="Lipzen A."/>
            <person name="Mondo S."/>
            <person name="Riley R."/>
            <person name="Salamov A."/>
            <person name="Simmons B.A."/>
            <person name="Magnuson J.K."/>
            <person name="Henrissat B."/>
            <person name="Mortensen U.H."/>
            <person name="Larsen T.O."/>
            <person name="Devries R.P."/>
            <person name="Grigoriev I.V."/>
            <person name="Machida M."/>
            <person name="Baker S.E."/>
            <person name="Andersen M.R."/>
        </authorList>
    </citation>
    <scope>NUCLEOTIDE SEQUENCE [LARGE SCALE GENOMIC DNA]</scope>
    <source>
        <strain evidence="4 5">IBT 29228</strain>
    </source>
</reference>
<dbReference type="OrthoDB" id="19419at2759"/>
<dbReference type="GO" id="GO:0006334">
    <property type="term" value="P:nucleosome assembly"/>
    <property type="evidence" value="ECO:0007669"/>
    <property type="project" value="InterPro"/>
</dbReference>
<dbReference type="EMBL" id="ML736197">
    <property type="protein sequence ID" value="KAE8379180.1"/>
    <property type="molecule type" value="Genomic_DNA"/>
</dbReference>
<protein>
    <recommendedName>
        <fullName evidence="6">Nucleosome assembly protein</fullName>
    </recommendedName>
</protein>
<dbReference type="PANTHER" id="PTHR11875">
    <property type="entry name" value="TESTIS-SPECIFIC Y-ENCODED PROTEIN"/>
    <property type="match status" value="1"/>
</dbReference>
<gene>
    <name evidence="4" type="ORF">BDV26DRAFT_303762</name>
</gene>
<evidence type="ECO:0000313" key="4">
    <source>
        <dbReference type="EMBL" id="KAE8379180.1"/>
    </source>
</evidence>
<evidence type="ECO:0008006" key="6">
    <source>
        <dbReference type="Google" id="ProtNLM"/>
    </source>
</evidence>
<organism evidence="4 5">
    <name type="scientific">Aspergillus bertholletiae</name>
    <dbReference type="NCBI Taxonomy" id="1226010"/>
    <lineage>
        <taxon>Eukaryota</taxon>
        <taxon>Fungi</taxon>
        <taxon>Dikarya</taxon>
        <taxon>Ascomycota</taxon>
        <taxon>Pezizomycotina</taxon>
        <taxon>Eurotiomycetes</taxon>
        <taxon>Eurotiomycetidae</taxon>
        <taxon>Eurotiales</taxon>
        <taxon>Aspergillaceae</taxon>
        <taxon>Aspergillus</taxon>
        <taxon>Aspergillus subgen. Circumdati</taxon>
    </lineage>
</organism>
<evidence type="ECO:0000256" key="2">
    <source>
        <dbReference type="RuleBase" id="RU003876"/>
    </source>
</evidence>
<accession>A0A5N7BBS7</accession>
<evidence type="ECO:0000256" key="1">
    <source>
        <dbReference type="ARBA" id="ARBA00009947"/>
    </source>
</evidence>
<dbReference type="Pfam" id="PF00956">
    <property type="entry name" value="NAP"/>
    <property type="match status" value="1"/>
</dbReference>
<dbReference type="GO" id="GO:0005634">
    <property type="term" value="C:nucleus"/>
    <property type="evidence" value="ECO:0007669"/>
    <property type="project" value="InterPro"/>
</dbReference>
<keyword evidence="5" id="KW-1185">Reference proteome</keyword>
<evidence type="ECO:0000313" key="5">
    <source>
        <dbReference type="Proteomes" id="UP000326198"/>
    </source>
</evidence>
<dbReference type="SUPFAM" id="SSF143113">
    <property type="entry name" value="NAP-like"/>
    <property type="match status" value="1"/>
</dbReference>
<name>A0A5N7BBS7_9EURO</name>
<dbReference type="AlphaFoldDB" id="A0A5N7BBS7"/>
<sequence length="255" mass="29786">MVHPDAKVQLKALYDKETELNAKWSRDIYETRKQHYEDNKAFYQHRAQLATGWTGDTQMHQTPIADFWLTALRKEHETRKLVTKPDLGPLASLIDIRVEWLEGFDYVLEFHFAPNEYFTNRVMRKAFYYEKLAEPAAEPSPLETRGDRIYWKKNHILQAECHARVGTKSFFAFASRSLAYGDAQTSEDEKVEDARITEDFNMGEAVRDCVQPHAMGYHLKVFGLEGDEEGDEDEDEIVDNEEEEEGEDGDYDMEW</sequence>
<dbReference type="InterPro" id="IPR002164">
    <property type="entry name" value="NAP_family"/>
</dbReference>
<dbReference type="Proteomes" id="UP000326198">
    <property type="component" value="Unassembled WGS sequence"/>
</dbReference>
<feature type="compositionally biased region" description="Acidic residues" evidence="3">
    <location>
        <begin position="225"/>
        <end position="255"/>
    </location>
</feature>
<feature type="region of interest" description="Disordered" evidence="3">
    <location>
        <begin position="224"/>
        <end position="255"/>
    </location>
</feature>
<dbReference type="Gene3D" id="3.30.1120.90">
    <property type="entry name" value="Nucleosome assembly protein"/>
    <property type="match status" value="1"/>
</dbReference>
<comment type="similarity">
    <text evidence="1 2">Belongs to the nucleosome assembly protein (NAP) family.</text>
</comment>
<dbReference type="InterPro" id="IPR037231">
    <property type="entry name" value="NAP-like_sf"/>
</dbReference>